<dbReference type="Proteomes" id="UP000238137">
    <property type="component" value="Unassembled WGS sequence"/>
</dbReference>
<dbReference type="GO" id="GO:0016810">
    <property type="term" value="F:hydrolase activity, acting on carbon-nitrogen (but not peptide) bonds"/>
    <property type="evidence" value="ECO:0007669"/>
    <property type="project" value="InterPro"/>
</dbReference>
<sequence length="415" mass="45333">MPVGDRSALRMGKHTRAGNGGHPAWRGCRTGREVVMGEDGTATGELREFAAMNRVKMLSRLKGRDGLDYKGDEALPEEDRAHDRGLIRLAGEYCARHGITTAVNMDGNPYQAGLMRDLARAGEMPVRVSLPLRLVEGDGPEGVSRIDDFGEEVPGWLRFGRIKLFMDGVYDTWTALTVSDYPDKPGFRSEPLIAQETFDAICIEADRRGFQIATHAVGDGAVRAAINGYEAAAKANGPRDARHRIEHIDTVTPEALDRLKPLGIVASMQPVHPPGSAGLPLEPTISIMGKMRWATAFPWRMIHDRGVPLAFGTDWPVSPISPLYAIHCALTRHPWSDDMPDQRLALDECLTAYTSGGAYADFAEDRRGALRVGYDADLVLIDGSLEDLAQAPDAAEVALTICGGRITYMQGQFRE</sequence>
<dbReference type="InterPro" id="IPR011059">
    <property type="entry name" value="Metal-dep_hydrolase_composite"/>
</dbReference>
<dbReference type="OrthoDB" id="9811399at2"/>
<dbReference type="PANTHER" id="PTHR22642">
    <property type="entry name" value="IMIDAZOLONEPROPIONASE"/>
    <property type="match status" value="1"/>
</dbReference>
<organism evidence="3 4">
    <name type="scientific">Paracoccus methylarcula</name>
    <dbReference type="NCBI Taxonomy" id="72022"/>
    <lineage>
        <taxon>Bacteria</taxon>
        <taxon>Pseudomonadati</taxon>
        <taxon>Pseudomonadota</taxon>
        <taxon>Alphaproteobacteria</taxon>
        <taxon>Rhodobacterales</taxon>
        <taxon>Paracoccaceae</taxon>
        <taxon>Paracoccus</taxon>
    </lineage>
</organism>
<protein>
    <recommendedName>
        <fullName evidence="2">Amidohydrolase 3 domain-containing protein</fullName>
    </recommendedName>
</protein>
<evidence type="ECO:0000313" key="3">
    <source>
        <dbReference type="EMBL" id="RNF35896.1"/>
    </source>
</evidence>
<dbReference type="InterPro" id="IPR013108">
    <property type="entry name" value="Amidohydro_3"/>
</dbReference>
<dbReference type="SUPFAM" id="SSF51338">
    <property type="entry name" value="Composite domain of metallo-dependent hydrolases"/>
    <property type="match status" value="1"/>
</dbReference>
<dbReference type="EMBL" id="PXNQ02000001">
    <property type="protein sequence ID" value="RNF35896.1"/>
    <property type="molecule type" value="Genomic_DNA"/>
</dbReference>
<keyword evidence="4" id="KW-1185">Reference proteome</keyword>
<gene>
    <name evidence="3" type="ORF">A7A09_000265</name>
</gene>
<evidence type="ECO:0000313" key="4">
    <source>
        <dbReference type="Proteomes" id="UP000238137"/>
    </source>
</evidence>
<name>A0A3R7NE04_9RHOB</name>
<evidence type="ECO:0000259" key="2">
    <source>
        <dbReference type="Pfam" id="PF07969"/>
    </source>
</evidence>
<proteinExistence type="predicted"/>
<dbReference type="Gene3D" id="3.20.20.140">
    <property type="entry name" value="Metal-dependent hydrolases"/>
    <property type="match status" value="1"/>
</dbReference>
<feature type="region of interest" description="Disordered" evidence="1">
    <location>
        <begin position="1"/>
        <end position="24"/>
    </location>
</feature>
<evidence type="ECO:0000256" key="1">
    <source>
        <dbReference type="SAM" id="MobiDB-lite"/>
    </source>
</evidence>
<accession>A0A3R7NE04</accession>
<dbReference type="AlphaFoldDB" id="A0A3R7NE04"/>
<comment type="caution">
    <text evidence="3">The sequence shown here is derived from an EMBL/GenBank/DDBJ whole genome shotgun (WGS) entry which is preliminary data.</text>
</comment>
<feature type="domain" description="Amidohydrolase 3" evidence="2">
    <location>
        <begin position="30"/>
        <end position="408"/>
    </location>
</feature>
<dbReference type="InterPro" id="IPR032466">
    <property type="entry name" value="Metal_Hydrolase"/>
</dbReference>
<dbReference type="SUPFAM" id="SSF51556">
    <property type="entry name" value="Metallo-dependent hydrolases"/>
    <property type="match status" value="1"/>
</dbReference>
<dbReference type="PANTHER" id="PTHR22642:SF2">
    <property type="entry name" value="PROTEIN LONG AFTER FAR-RED 3"/>
    <property type="match status" value="1"/>
</dbReference>
<reference evidence="3" key="1">
    <citation type="submission" date="2018-05" db="EMBL/GenBank/DDBJ databases">
        <title>Reclassification of Methylarcula marina and Methylarcula terricola as Paracoccus methylarcula sp.nov., comb.nov. and Paracoccus terricola comb.nov.</title>
        <authorList>
            <person name="Shmareva M.N."/>
            <person name="Doronina N.V."/>
            <person name="Vasilenko O.V."/>
            <person name="Tarlachkov S.V."/>
            <person name="Trotsenko Y.A."/>
        </authorList>
    </citation>
    <scope>NUCLEOTIDE SEQUENCE [LARGE SCALE GENOMIC DNA]</scope>
    <source>
        <strain evidence="3">VKM B-2159</strain>
    </source>
</reference>
<dbReference type="Pfam" id="PF07969">
    <property type="entry name" value="Amidohydro_3"/>
    <property type="match status" value="1"/>
</dbReference>